<dbReference type="EMBL" id="LQXD01000140">
    <property type="protein sequence ID" value="OIJ11143.1"/>
    <property type="molecule type" value="Genomic_DNA"/>
</dbReference>
<dbReference type="SUPFAM" id="SSF52172">
    <property type="entry name" value="CheY-like"/>
    <property type="match status" value="1"/>
</dbReference>
<dbReference type="Gene3D" id="3.30.450.20">
    <property type="entry name" value="PAS domain"/>
    <property type="match status" value="1"/>
</dbReference>
<dbReference type="Gene3D" id="3.40.50.2300">
    <property type="match status" value="1"/>
</dbReference>
<reference evidence="7 8" key="2">
    <citation type="journal article" date="2017" name="Genome Announc.">
        <title>Draft Genome Sequences of Four Alkaliphilic Bacteria Belonging to the Anaerobacillus Genus.</title>
        <authorList>
            <person name="Bassil N.M."/>
            <person name="Lloyd J.R."/>
        </authorList>
    </citation>
    <scope>NUCLEOTIDE SEQUENCE [LARGE SCALE GENOMIC DNA]</scope>
    <source>
        <strain evidence="7 8">NB2006</strain>
    </source>
</reference>
<feature type="domain" description="PAC" evidence="5">
    <location>
        <begin position="216"/>
        <end position="270"/>
    </location>
</feature>
<sequence>MDAAIRVLMVGKDEGMLSFIQNLIKEDATISCSFISNIELDNLYTDSLTNAFQNSKTDIIILCDSIQQFSILELIRLFKQNEIFNPIIVISNRNETSLAVEVMKAGGENFLVQEKLTTLTLIDAIYSALQSRDEKQQHEKIRLENQKLLKAIEQSSVSIVITDAKTNKIEYANPMFTTLTGYTFGEIKGKSPSLLKSGTKTKEDYRELWDTILAGRTWRGEFINRKKNGGFYFVSAVVSPIKLNNDEITHYVGIHQDITKRKEAEFQMKNYAKKLEKKSRELEIAYEDIEANIQRAKQLHRHFFPISLPIIDHIHLEAFYEPAHKIGSDYYNFIKLNQQLIFYIVDISGSGIAGAFINVFIRQKINRFLYVHNQTEHVSPKELLNFLAKHFIEESFPEEYYACLYVAVLNINSNELTYSNAGIQVPPILIHEGQLENLQLGGLPISAAIPMELLSFEEETIRILPETTLVITTDGIVESSMNGEMFGIERLQQLVLENAYLPPKELKEVINTVIDPMLQKQKNKDDITYVIVQHSCDPLDKREYVIQSDCYDVECVVSELTQWLEPYTSEINSLLVGFNEMVYNAIEHGNKFEVSKKIKINIMVKKTHLMISIEDEGDGFDWKTRIKREFDLMNFEERGRGIIFTKASFNHITYNEKGNQVFLYRKI</sequence>
<dbReference type="CDD" id="cd16936">
    <property type="entry name" value="HATPase_RsbW-like"/>
    <property type="match status" value="1"/>
</dbReference>
<evidence type="ECO:0000313" key="6">
    <source>
        <dbReference type="EMBL" id="OIJ11143.1"/>
    </source>
</evidence>
<reference evidence="6 8" key="1">
    <citation type="submission" date="2016-10" db="EMBL/GenBank/DDBJ databases">
        <title>Draft genome sequences of four alkaliphilic bacteria belonging to the Anaerobacillus genus.</title>
        <authorList>
            <person name="Bassil N.M."/>
            <person name="Lloyd J.R."/>
        </authorList>
    </citation>
    <scope>NUCLEOTIDE SEQUENCE [LARGE SCALE GENOMIC DNA]</scope>
    <source>
        <strain evidence="6 8">NB2006</strain>
    </source>
</reference>
<dbReference type="Proteomes" id="UP000180175">
    <property type="component" value="Chromosome"/>
</dbReference>
<dbReference type="SUPFAM" id="SSF81606">
    <property type="entry name" value="PP2C-like"/>
    <property type="match status" value="1"/>
</dbReference>
<dbReference type="RefSeq" id="WP_071318027.1">
    <property type="nucleotide sequence ID" value="NZ_CP063356.2"/>
</dbReference>
<dbReference type="InterPro" id="IPR036890">
    <property type="entry name" value="HATPase_C_sf"/>
</dbReference>
<feature type="transmembrane region" description="Helical" evidence="3">
    <location>
        <begin position="340"/>
        <end position="361"/>
    </location>
</feature>
<organism evidence="6 8">
    <name type="scientific">Anaerobacillus isosaccharinicus</name>
    <dbReference type="NCBI Taxonomy" id="1532552"/>
    <lineage>
        <taxon>Bacteria</taxon>
        <taxon>Bacillati</taxon>
        <taxon>Bacillota</taxon>
        <taxon>Bacilli</taxon>
        <taxon>Bacillales</taxon>
        <taxon>Bacillaceae</taxon>
        <taxon>Anaerobacillus</taxon>
    </lineage>
</organism>
<dbReference type="Pfam" id="PF07228">
    <property type="entry name" value="SpoIIE"/>
    <property type="match status" value="1"/>
</dbReference>
<dbReference type="InterPro" id="IPR036457">
    <property type="entry name" value="PPM-type-like_dom_sf"/>
</dbReference>
<keyword evidence="2" id="KW-0175">Coiled coil</keyword>
<feature type="domain" description="PAS" evidence="4">
    <location>
        <begin position="144"/>
        <end position="191"/>
    </location>
</feature>
<dbReference type="PROSITE" id="PS50112">
    <property type="entry name" value="PAS"/>
    <property type="match status" value="1"/>
</dbReference>
<gene>
    <name evidence="7" type="ORF">AWH56_015115</name>
    <name evidence="6" type="ORF">AWH56_16065</name>
</gene>
<dbReference type="PANTHER" id="PTHR43156:SF2">
    <property type="entry name" value="STAGE II SPORULATION PROTEIN E"/>
    <property type="match status" value="1"/>
</dbReference>
<dbReference type="Pfam" id="PF13426">
    <property type="entry name" value="PAS_9"/>
    <property type="match status" value="1"/>
</dbReference>
<keyword evidence="3" id="KW-1133">Transmembrane helix</keyword>
<dbReference type="Gene3D" id="3.30.565.10">
    <property type="entry name" value="Histidine kinase-like ATPase, C-terminal domain"/>
    <property type="match status" value="1"/>
</dbReference>
<dbReference type="CDD" id="cd00130">
    <property type="entry name" value="PAS"/>
    <property type="match status" value="1"/>
</dbReference>
<dbReference type="GO" id="GO:0016791">
    <property type="term" value="F:phosphatase activity"/>
    <property type="evidence" value="ECO:0007669"/>
    <property type="project" value="TreeGrafter"/>
</dbReference>
<keyword evidence="8" id="KW-1185">Reference proteome</keyword>
<protein>
    <submittedName>
        <fullName evidence="7">SpoIIE family protein phosphatase</fullName>
    </submittedName>
</protein>
<dbReference type="AlphaFoldDB" id="A0A1S2LGD6"/>
<dbReference type="InterPro" id="IPR011006">
    <property type="entry name" value="CheY-like_superfamily"/>
</dbReference>
<dbReference type="NCBIfam" id="TIGR00229">
    <property type="entry name" value="sensory_box"/>
    <property type="match status" value="1"/>
</dbReference>
<dbReference type="InterPro" id="IPR001932">
    <property type="entry name" value="PPM-type_phosphatase-like_dom"/>
</dbReference>
<accession>A0A1S2LGD6</accession>
<keyword evidence="3" id="KW-0812">Transmembrane</keyword>
<dbReference type="InterPro" id="IPR035965">
    <property type="entry name" value="PAS-like_dom_sf"/>
</dbReference>
<dbReference type="InterPro" id="IPR000014">
    <property type="entry name" value="PAS"/>
</dbReference>
<dbReference type="SMART" id="SM00331">
    <property type="entry name" value="PP2C_SIG"/>
    <property type="match status" value="1"/>
</dbReference>
<dbReference type="EMBL" id="CP063356">
    <property type="protein sequence ID" value="QOY34071.1"/>
    <property type="molecule type" value="Genomic_DNA"/>
</dbReference>
<evidence type="ECO:0000256" key="3">
    <source>
        <dbReference type="SAM" id="Phobius"/>
    </source>
</evidence>
<proteinExistence type="predicted"/>
<dbReference type="SUPFAM" id="SSF55785">
    <property type="entry name" value="PYP-like sensor domain (PAS domain)"/>
    <property type="match status" value="1"/>
</dbReference>
<keyword evidence="3" id="KW-0472">Membrane</keyword>
<dbReference type="SMART" id="SM00086">
    <property type="entry name" value="PAC"/>
    <property type="match status" value="1"/>
</dbReference>
<dbReference type="InterPro" id="IPR001610">
    <property type="entry name" value="PAC"/>
</dbReference>
<evidence type="ECO:0000259" key="4">
    <source>
        <dbReference type="PROSITE" id="PS50112"/>
    </source>
</evidence>
<dbReference type="PANTHER" id="PTHR43156">
    <property type="entry name" value="STAGE II SPORULATION PROTEIN E-RELATED"/>
    <property type="match status" value="1"/>
</dbReference>
<dbReference type="InterPro" id="IPR052016">
    <property type="entry name" value="Bact_Sigma-Reg"/>
</dbReference>
<dbReference type="InterPro" id="IPR003594">
    <property type="entry name" value="HATPase_dom"/>
</dbReference>
<dbReference type="InterPro" id="IPR000700">
    <property type="entry name" value="PAS-assoc_C"/>
</dbReference>
<dbReference type="SMART" id="SM00091">
    <property type="entry name" value="PAS"/>
    <property type="match status" value="1"/>
</dbReference>
<dbReference type="Gene3D" id="3.60.40.10">
    <property type="entry name" value="PPM-type phosphatase domain"/>
    <property type="match status" value="1"/>
</dbReference>
<reference evidence="7 8" key="3">
    <citation type="journal article" date="2019" name="Int. J. Syst. Evol. Microbiol.">
        <title>Anaerobacillus isosaccharinicus sp. nov., an alkaliphilic bacterium which degrades isosaccharinic acid.</title>
        <authorList>
            <person name="Bassil N.M."/>
            <person name="Lloyd J.R."/>
        </authorList>
    </citation>
    <scope>NUCLEOTIDE SEQUENCE [LARGE SCALE GENOMIC DNA]</scope>
    <source>
        <strain evidence="7 8">NB2006</strain>
    </source>
</reference>
<evidence type="ECO:0000256" key="1">
    <source>
        <dbReference type="ARBA" id="ARBA00022801"/>
    </source>
</evidence>
<evidence type="ECO:0000259" key="5">
    <source>
        <dbReference type="PROSITE" id="PS50113"/>
    </source>
</evidence>
<evidence type="ECO:0000313" key="7">
    <source>
        <dbReference type="EMBL" id="QOY34071.1"/>
    </source>
</evidence>
<name>A0A1S2LGD6_9BACI</name>
<dbReference type="SUPFAM" id="SSF55874">
    <property type="entry name" value="ATPase domain of HSP90 chaperone/DNA topoisomerase II/histidine kinase"/>
    <property type="match status" value="1"/>
</dbReference>
<evidence type="ECO:0000256" key="2">
    <source>
        <dbReference type="SAM" id="Coils"/>
    </source>
</evidence>
<feature type="coiled-coil region" evidence="2">
    <location>
        <begin position="261"/>
        <end position="299"/>
    </location>
</feature>
<dbReference type="OrthoDB" id="9763484at2"/>
<dbReference type="PROSITE" id="PS50113">
    <property type="entry name" value="PAC"/>
    <property type="match status" value="1"/>
</dbReference>
<evidence type="ECO:0000313" key="8">
    <source>
        <dbReference type="Proteomes" id="UP000180175"/>
    </source>
</evidence>
<reference evidence="7" key="4">
    <citation type="submission" date="2020-10" db="EMBL/GenBank/DDBJ databases">
        <authorList>
            <person name="Bassil N.M."/>
            <person name="Lloyd J.R."/>
        </authorList>
    </citation>
    <scope>NUCLEOTIDE SEQUENCE</scope>
    <source>
        <strain evidence="7">NB2006</strain>
    </source>
</reference>
<dbReference type="Pfam" id="PF13581">
    <property type="entry name" value="HATPase_c_2"/>
    <property type="match status" value="1"/>
</dbReference>
<keyword evidence="1" id="KW-0378">Hydrolase</keyword>
<dbReference type="KEGG" id="aia:AWH56_015115"/>